<keyword evidence="3" id="KW-1185">Reference proteome</keyword>
<gene>
    <name evidence="2" type="ORF">ONZ51_g13494</name>
</gene>
<comment type="caution">
    <text evidence="2">The sequence shown here is derived from an EMBL/GenBank/DDBJ whole genome shotgun (WGS) entry which is preliminary data.</text>
</comment>
<evidence type="ECO:0000256" key="1">
    <source>
        <dbReference type="SAM" id="MobiDB-lite"/>
    </source>
</evidence>
<organism evidence="2 3">
    <name type="scientific">Trametes cubensis</name>
    <dbReference type="NCBI Taxonomy" id="1111947"/>
    <lineage>
        <taxon>Eukaryota</taxon>
        <taxon>Fungi</taxon>
        <taxon>Dikarya</taxon>
        <taxon>Basidiomycota</taxon>
        <taxon>Agaricomycotina</taxon>
        <taxon>Agaricomycetes</taxon>
        <taxon>Polyporales</taxon>
        <taxon>Polyporaceae</taxon>
        <taxon>Trametes</taxon>
    </lineage>
</organism>
<evidence type="ECO:0000313" key="2">
    <source>
        <dbReference type="EMBL" id="KAJ8453627.1"/>
    </source>
</evidence>
<reference evidence="2" key="1">
    <citation type="submission" date="2022-11" db="EMBL/GenBank/DDBJ databases">
        <title>Genome Sequence of Cubamyces cubensis.</title>
        <authorList>
            <person name="Buettner E."/>
        </authorList>
    </citation>
    <scope>NUCLEOTIDE SEQUENCE</scope>
    <source>
        <strain evidence="2">MPL-01</strain>
    </source>
</reference>
<evidence type="ECO:0000313" key="3">
    <source>
        <dbReference type="Proteomes" id="UP001215151"/>
    </source>
</evidence>
<dbReference type="EMBL" id="JAPEVG010001227">
    <property type="protein sequence ID" value="KAJ8453627.1"/>
    <property type="molecule type" value="Genomic_DNA"/>
</dbReference>
<dbReference type="AlphaFoldDB" id="A0AAD7TF85"/>
<accession>A0AAD7TF85</accession>
<proteinExistence type="predicted"/>
<sequence>MFNRTAEYVAHGSRALSPALHKLDPEQRLRLAKSSQKISKVLGEMPVIDVIPASPEAEHASIASLCHPSAETNQWGLKRKRAGRIGRKAPPPAPVLRYKLPITQYLDPTPSANTPQEPSRRPRKAIPNALDLVSPVRRTDASPFSPFRYSYLK</sequence>
<feature type="region of interest" description="Disordered" evidence="1">
    <location>
        <begin position="74"/>
        <end position="153"/>
    </location>
</feature>
<dbReference type="Proteomes" id="UP001215151">
    <property type="component" value="Unassembled WGS sequence"/>
</dbReference>
<feature type="compositionally biased region" description="Basic residues" evidence="1">
    <location>
        <begin position="77"/>
        <end position="87"/>
    </location>
</feature>
<name>A0AAD7TF85_9APHY</name>
<protein>
    <submittedName>
        <fullName evidence="2">Uncharacterized protein</fullName>
    </submittedName>
</protein>